<dbReference type="InterPro" id="IPR032466">
    <property type="entry name" value="Metal_Hydrolase"/>
</dbReference>
<dbReference type="GO" id="GO:0005737">
    <property type="term" value="C:cytoplasm"/>
    <property type="evidence" value="ECO:0007669"/>
    <property type="project" value="TreeGrafter"/>
</dbReference>
<keyword evidence="3" id="KW-0378">Hydrolase</keyword>
<dbReference type="Gene3D" id="3.20.20.140">
    <property type="entry name" value="Metal-dependent hydrolases"/>
    <property type="match status" value="1"/>
</dbReference>
<dbReference type="InterPro" id="IPR006680">
    <property type="entry name" value="Amidohydro-rel"/>
</dbReference>
<gene>
    <name evidence="3" type="ORF">HNQ60_004810</name>
</gene>
<protein>
    <submittedName>
        <fullName evidence="3">Putative TIM-barrel fold metal-dependent hydrolase</fullName>
    </submittedName>
</protein>
<evidence type="ECO:0000313" key="3">
    <source>
        <dbReference type="EMBL" id="MBB6095919.1"/>
    </source>
</evidence>
<dbReference type="EMBL" id="JACHHZ010000006">
    <property type="protein sequence ID" value="MBB6095919.1"/>
    <property type="molecule type" value="Genomic_DNA"/>
</dbReference>
<dbReference type="PANTHER" id="PTHR21240">
    <property type="entry name" value="2-AMINO-3-CARBOXYLMUCONATE-6-SEMIALDEHYDE DECARBOXYLASE"/>
    <property type="match status" value="1"/>
</dbReference>
<keyword evidence="1" id="KW-0456">Lyase</keyword>
<feature type="domain" description="Amidohydrolase-related" evidence="2">
    <location>
        <begin position="120"/>
        <end position="376"/>
    </location>
</feature>
<accession>A0A841HUH4</accession>
<dbReference type="PANTHER" id="PTHR21240:SF28">
    <property type="entry name" value="ISO-OROTATE DECARBOXYLASE (EUROFUNG)"/>
    <property type="match status" value="1"/>
</dbReference>
<organism evidence="3 4">
    <name type="scientific">Povalibacter uvarum</name>
    <dbReference type="NCBI Taxonomy" id="732238"/>
    <lineage>
        <taxon>Bacteria</taxon>
        <taxon>Pseudomonadati</taxon>
        <taxon>Pseudomonadota</taxon>
        <taxon>Gammaproteobacteria</taxon>
        <taxon>Steroidobacterales</taxon>
        <taxon>Steroidobacteraceae</taxon>
        <taxon>Povalibacter</taxon>
    </lineage>
</organism>
<name>A0A841HUH4_9GAMM</name>
<dbReference type="InterPro" id="IPR032465">
    <property type="entry name" value="ACMSD"/>
</dbReference>
<comment type="caution">
    <text evidence="3">The sequence shown here is derived from an EMBL/GenBank/DDBJ whole genome shotgun (WGS) entry which is preliminary data.</text>
</comment>
<dbReference type="GO" id="GO:0019748">
    <property type="term" value="P:secondary metabolic process"/>
    <property type="evidence" value="ECO:0007669"/>
    <property type="project" value="TreeGrafter"/>
</dbReference>
<dbReference type="GO" id="GO:0016787">
    <property type="term" value="F:hydrolase activity"/>
    <property type="evidence" value="ECO:0007669"/>
    <property type="project" value="UniProtKB-KW"/>
</dbReference>
<dbReference type="SUPFAM" id="SSF51556">
    <property type="entry name" value="Metallo-dependent hydrolases"/>
    <property type="match status" value="1"/>
</dbReference>
<evidence type="ECO:0000259" key="2">
    <source>
        <dbReference type="Pfam" id="PF04909"/>
    </source>
</evidence>
<dbReference type="GO" id="GO:0016831">
    <property type="term" value="F:carboxy-lyase activity"/>
    <property type="evidence" value="ECO:0007669"/>
    <property type="project" value="InterPro"/>
</dbReference>
<dbReference type="RefSeq" id="WP_184335306.1">
    <property type="nucleotide sequence ID" value="NZ_JACHHZ010000006.1"/>
</dbReference>
<sequence length="390" mass="43772">MTYATNRVYCDADSHIMETVDWISRHADPEVRDRLPPLNLSKSGTKSFDFIDDAVTKQRQRAQSHEVLHDVVRGVKGWNAYGAFDPAERSGALDDLGFARQLVFSTFSGGQYLQHPDMNVRYGGVRAHNRAMASFCRGDKRLIAVGQLSLADPRKCVEELKEGVRLGCGAFWIPAMPVDERSPGHSDFDPVWQTFCDLDVPFMLHVGPNSPTKLAAYENNGKPRPKDITGAEQGENLRVRDFMVLAIAPQQFLTALVFDGVFERFPALRGGVIELGAGWVPEYLRTLDISQKIFKRTDESVAALKMKASDYIRRAVKFTPFPGEDVGRMIRDAGEDLFLFSSDYPHPEGTDDPIGRFERTFTDLSEEAKQKFYFENFQRMMDGPTGAPSA</sequence>
<evidence type="ECO:0000256" key="1">
    <source>
        <dbReference type="ARBA" id="ARBA00023239"/>
    </source>
</evidence>
<dbReference type="Proteomes" id="UP000588068">
    <property type="component" value="Unassembled WGS sequence"/>
</dbReference>
<dbReference type="AlphaFoldDB" id="A0A841HUH4"/>
<dbReference type="Pfam" id="PF04909">
    <property type="entry name" value="Amidohydro_2"/>
    <property type="match status" value="1"/>
</dbReference>
<keyword evidence="4" id="KW-1185">Reference proteome</keyword>
<proteinExistence type="predicted"/>
<reference evidence="3 4" key="1">
    <citation type="submission" date="2020-08" db="EMBL/GenBank/DDBJ databases">
        <title>Genomic Encyclopedia of Type Strains, Phase IV (KMG-IV): sequencing the most valuable type-strain genomes for metagenomic binning, comparative biology and taxonomic classification.</title>
        <authorList>
            <person name="Goeker M."/>
        </authorList>
    </citation>
    <scope>NUCLEOTIDE SEQUENCE [LARGE SCALE GENOMIC DNA]</scope>
    <source>
        <strain evidence="3 4">DSM 26723</strain>
    </source>
</reference>
<evidence type="ECO:0000313" key="4">
    <source>
        <dbReference type="Proteomes" id="UP000588068"/>
    </source>
</evidence>